<dbReference type="PROSITE" id="PS00951">
    <property type="entry name" value="ER_LUMEN_RECEPTOR_1"/>
    <property type="match status" value="1"/>
</dbReference>
<accession>A0AA88GMM2</accession>
<dbReference type="GO" id="GO:0005789">
    <property type="term" value="C:endoplasmic reticulum membrane"/>
    <property type="evidence" value="ECO:0007669"/>
    <property type="project" value="UniProtKB-SubCell"/>
</dbReference>
<dbReference type="GO" id="GO:0015031">
    <property type="term" value="P:protein transport"/>
    <property type="evidence" value="ECO:0007669"/>
    <property type="project" value="UniProtKB-KW"/>
</dbReference>
<feature type="transmembrane region" description="Helical" evidence="11">
    <location>
        <begin position="93"/>
        <end position="110"/>
    </location>
</feature>
<name>A0AA88GMM2_NAELO</name>
<keyword evidence="9 11" id="KW-0472">Membrane</keyword>
<evidence type="ECO:0000256" key="2">
    <source>
        <dbReference type="ARBA" id="ARBA00010120"/>
    </source>
</evidence>
<evidence type="ECO:0000313" key="13">
    <source>
        <dbReference type="Proteomes" id="UP000816034"/>
    </source>
</evidence>
<feature type="transmembrane region" description="Helical" evidence="11">
    <location>
        <begin position="151"/>
        <end position="169"/>
    </location>
</feature>
<feature type="transmembrane region" description="Helical" evidence="11">
    <location>
        <begin position="181"/>
        <end position="200"/>
    </location>
</feature>
<dbReference type="PANTHER" id="PTHR10585">
    <property type="entry name" value="ER LUMEN PROTEIN RETAINING RECEPTOR"/>
    <property type="match status" value="1"/>
</dbReference>
<dbReference type="Pfam" id="PF00810">
    <property type="entry name" value="ER_lumen_recept"/>
    <property type="match status" value="1"/>
</dbReference>
<evidence type="ECO:0000256" key="5">
    <source>
        <dbReference type="ARBA" id="ARBA00022824"/>
    </source>
</evidence>
<evidence type="ECO:0000256" key="11">
    <source>
        <dbReference type="SAM" id="Phobius"/>
    </source>
</evidence>
<keyword evidence="5" id="KW-0256">Endoplasmic reticulum</keyword>
<dbReference type="PRINTS" id="PR00660">
    <property type="entry name" value="ERLUMENR"/>
</dbReference>
<evidence type="ECO:0000256" key="1">
    <source>
        <dbReference type="ARBA" id="ARBA00004477"/>
    </source>
</evidence>
<evidence type="ECO:0000256" key="3">
    <source>
        <dbReference type="ARBA" id="ARBA00022448"/>
    </source>
</evidence>
<dbReference type="AlphaFoldDB" id="A0AA88GMM2"/>
<evidence type="ECO:0000256" key="10">
    <source>
        <dbReference type="ARBA" id="ARBA00023170"/>
    </source>
</evidence>
<evidence type="ECO:0000256" key="9">
    <source>
        <dbReference type="ARBA" id="ARBA00023136"/>
    </source>
</evidence>
<keyword evidence="13" id="KW-1185">Reference proteome</keyword>
<keyword evidence="4 11" id="KW-0812">Transmembrane</keyword>
<organism evidence="12 13">
    <name type="scientific">Naegleria lovaniensis</name>
    <name type="common">Amoeba</name>
    <dbReference type="NCBI Taxonomy" id="51637"/>
    <lineage>
        <taxon>Eukaryota</taxon>
        <taxon>Discoba</taxon>
        <taxon>Heterolobosea</taxon>
        <taxon>Tetramitia</taxon>
        <taxon>Eutetramitia</taxon>
        <taxon>Vahlkampfiidae</taxon>
        <taxon>Naegleria</taxon>
    </lineage>
</organism>
<reference evidence="12 13" key="1">
    <citation type="journal article" date="2018" name="BMC Genomics">
        <title>The genome of Naegleria lovaniensis, the basis for a comparative approach to unravel pathogenicity factors of the human pathogenic amoeba N. fowleri.</title>
        <authorList>
            <person name="Liechti N."/>
            <person name="Schurch N."/>
            <person name="Bruggmann R."/>
            <person name="Wittwer M."/>
        </authorList>
    </citation>
    <scope>NUCLEOTIDE SEQUENCE [LARGE SCALE GENOMIC DNA]</scope>
    <source>
        <strain evidence="12 13">ATCC 30569</strain>
    </source>
</reference>
<protein>
    <recommendedName>
        <fullName evidence="14">ER lumen protein-retaining receptor</fullName>
    </recommendedName>
</protein>
<dbReference type="GO" id="GO:0016192">
    <property type="term" value="P:vesicle-mediated transport"/>
    <property type="evidence" value="ECO:0007669"/>
    <property type="project" value="UniProtKB-KW"/>
</dbReference>
<evidence type="ECO:0000256" key="4">
    <source>
        <dbReference type="ARBA" id="ARBA00022692"/>
    </source>
</evidence>
<comment type="similarity">
    <text evidence="2">Belongs to the ERD2 family.</text>
</comment>
<evidence type="ECO:0000256" key="6">
    <source>
        <dbReference type="ARBA" id="ARBA00022892"/>
    </source>
</evidence>
<dbReference type="GO" id="GO:0046923">
    <property type="term" value="F:ER retention sequence binding"/>
    <property type="evidence" value="ECO:0007669"/>
    <property type="project" value="InterPro"/>
</dbReference>
<dbReference type="GeneID" id="68096932"/>
<keyword evidence="7" id="KW-0653">Protein transport</keyword>
<keyword evidence="3" id="KW-0813">Transport</keyword>
<sequence>MNIFRLFGDLLHLGSILLLLYKMVMLRNASGVSLRTQFLYVLVFITRYGIDLFTTFHSVYNTVMKIFFIASSITIVHLMRTKYRATYDSDNDTFPLYILIIPSVLLGIIFTDDYSLFELLWTFSIFLESVSIMPQLFLLTKKGGAEAITSHYVFLLGGYRVLYILNWVYRYFAEGYSPYNAWLAGLIQTVLYADFFYMYIKKVMLDKRWELPGTANILDRK</sequence>
<keyword evidence="10" id="KW-0675">Receptor</keyword>
<keyword evidence="8 11" id="KW-1133">Transmembrane helix</keyword>
<feature type="transmembrane region" description="Helical" evidence="11">
    <location>
        <begin position="62"/>
        <end position="81"/>
    </location>
</feature>
<dbReference type="RefSeq" id="XP_044548819.1">
    <property type="nucleotide sequence ID" value="XM_044694120.1"/>
</dbReference>
<evidence type="ECO:0000256" key="7">
    <source>
        <dbReference type="ARBA" id="ARBA00022927"/>
    </source>
</evidence>
<dbReference type="EMBL" id="PYSW02000021">
    <property type="protein sequence ID" value="KAG2383140.1"/>
    <property type="molecule type" value="Genomic_DNA"/>
</dbReference>
<feature type="transmembrane region" description="Helical" evidence="11">
    <location>
        <begin position="116"/>
        <end position="139"/>
    </location>
</feature>
<comment type="caution">
    <text evidence="12">The sequence shown here is derived from an EMBL/GenBank/DDBJ whole genome shotgun (WGS) entry which is preliminary data.</text>
</comment>
<evidence type="ECO:0008006" key="14">
    <source>
        <dbReference type="Google" id="ProtNLM"/>
    </source>
</evidence>
<proteinExistence type="inferred from homology"/>
<dbReference type="GO" id="GO:0006621">
    <property type="term" value="P:protein retention in ER lumen"/>
    <property type="evidence" value="ECO:0007669"/>
    <property type="project" value="InterPro"/>
</dbReference>
<dbReference type="InterPro" id="IPR000133">
    <property type="entry name" value="ER_ret_rcpt"/>
</dbReference>
<evidence type="ECO:0000313" key="12">
    <source>
        <dbReference type="EMBL" id="KAG2383140.1"/>
    </source>
</evidence>
<gene>
    <name evidence="12" type="ORF">C9374_004477</name>
</gene>
<evidence type="ECO:0000256" key="8">
    <source>
        <dbReference type="ARBA" id="ARBA00022989"/>
    </source>
</evidence>
<keyword evidence="6" id="KW-0931">ER-Golgi transport</keyword>
<comment type="subcellular location">
    <subcellularLocation>
        <location evidence="1">Endoplasmic reticulum membrane</location>
        <topology evidence="1">Multi-pass membrane protein</topology>
    </subcellularLocation>
</comment>
<dbReference type="Proteomes" id="UP000816034">
    <property type="component" value="Unassembled WGS sequence"/>
</dbReference>